<protein>
    <submittedName>
        <fullName evidence="2">Uncharacterized protein</fullName>
    </submittedName>
</protein>
<sequence length="234" mass="27396">MSIRDEHEMIIENKPSALDIHELSLRESFDRAWRESHEVNKGPYIPPEPLEIPRVEIDFSMNERCELDLKLKLQRRYFQAIKDSQEAMRSVYEKIQSKLEDEIDEMAILMELQTNPYAYFSRLDRDGWGYDPVEIGKVIADLPEGQRVVRTERAVRAPHRLSLIVADKSQAELEEIAKEKLMKARENEINLLKSRLAKLISDHQALAKEYRQELAQIISFNDFLSVPREFSKAV</sequence>
<reference evidence="2" key="1">
    <citation type="journal article" date="2018" name="Genome Biol.">
        <title>SKESA: strategic k-mer extension for scrupulous assemblies.</title>
        <authorList>
            <person name="Souvorov A."/>
            <person name="Agarwala R."/>
            <person name="Lipman D.J."/>
        </authorList>
    </citation>
    <scope>NUCLEOTIDE SEQUENCE</scope>
    <source>
        <strain evidence="2">2015C-3864</strain>
        <strain evidence="3">2015C-3865</strain>
    </source>
</reference>
<gene>
    <name evidence="3" type="ORF">HJK56_003913</name>
    <name evidence="2" type="ORF">HJK63_003843</name>
</gene>
<organism evidence="2">
    <name type="scientific">Escherichia coli</name>
    <dbReference type="NCBI Taxonomy" id="562"/>
    <lineage>
        <taxon>Bacteria</taxon>
        <taxon>Pseudomonadati</taxon>
        <taxon>Pseudomonadota</taxon>
        <taxon>Gammaproteobacteria</taxon>
        <taxon>Enterobacterales</taxon>
        <taxon>Enterobacteriaceae</taxon>
        <taxon>Escherichia</taxon>
    </lineage>
</organism>
<dbReference type="EMBL" id="DABDWT010000024">
    <property type="protein sequence ID" value="HAI2720237.1"/>
    <property type="molecule type" value="Genomic_DNA"/>
</dbReference>
<accession>A0A795YWW2</accession>
<dbReference type="EMBL" id="DABDWV010000024">
    <property type="protein sequence ID" value="HAI2741005.1"/>
    <property type="molecule type" value="Genomic_DNA"/>
</dbReference>
<comment type="caution">
    <text evidence="2">The sequence shown here is derived from an EMBL/GenBank/DDBJ whole genome shotgun (WGS) entry which is preliminary data.</text>
</comment>
<evidence type="ECO:0000313" key="2">
    <source>
        <dbReference type="EMBL" id="HAI2720237.1"/>
    </source>
</evidence>
<feature type="coiled-coil region" evidence="1">
    <location>
        <begin position="182"/>
        <end position="209"/>
    </location>
</feature>
<reference evidence="2" key="2">
    <citation type="submission" date="2020-03" db="EMBL/GenBank/DDBJ databases">
        <authorList>
            <consortium name="NCBI Pathogen Detection Project"/>
        </authorList>
    </citation>
    <scope>NUCLEOTIDE SEQUENCE</scope>
    <source>
        <strain evidence="2">2015C-3864</strain>
        <strain evidence="3">2015C-3865</strain>
    </source>
</reference>
<dbReference type="AlphaFoldDB" id="A0A795YWW2"/>
<dbReference type="RefSeq" id="WP_001461099.1">
    <property type="nucleotide sequence ID" value="NZ_CP027371.1"/>
</dbReference>
<evidence type="ECO:0000313" key="3">
    <source>
        <dbReference type="EMBL" id="HAI2741005.1"/>
    </source>
</evidence>
<keyword evidence="1" id="KW-0175">Coiled coil</keyword>
<evidence type="ECO:0000256" key="1">
    <source>
        <dbReference type="SAM" id="Coils"/>
    </source>
</evidence>
<proteinExistence type="predicted"/>
<name>A0A795YWW2_ECOLX</name>